<dbReference type="EMBL" id="JABURY010000019">
    <property type="protein sequence ID" value="MBC9131619.1"/>
    <property type="molecule type" value="Genomic_DNA"/>
</dbReference>
<proteinExistence type="predicted"/>
<protein>
    <submittedName>
        <fullName evidence="2">Uncharacterized protein</fullName>
    </submittedName>
</protein>
<name>A0ABR7QZH6_9GAMM</name>
<sequence length="491" mass="54451">MNNNYNSVNFIKISKKALVRYQSDLSIAMTSIFLVISSLSHIALASLSISSANTIRGEAPQILPTADDKILDGIQFKLKVADGQNLTFTPGSLEEIHVAFNVSPNDYTFDVDLSDLAVGDIYDNDGDTLASTKGFVIDSITAEWTDSNSKSLDANSQKALGSNLCNNDGYKGDASVKVTVNFHAVTEYGDPKVSDIREVSKTFKIKPDDGLCYIQPGVLALNIPNGWPEGNNYLDAGSNMVNRTDAYDASQFIPHKGFIVSAKSNNGKSFPTTAFPEARFRLVPLNTIPSYSYTIVNNPNSALISTSRNFAPNTQSEFKFTDNVPAVGENFVIAVTNNDTKATFTYTFSLEHWFYPYKGDSMWMPWNKAQDFCTSNGDRLPTRSELSNSVYAYGDFTDLDNVGYYAKNNGYKRAIGDSLTGEWGKLYYYAPLDKIGRDMMNGINDLQPFFLYEYYFTSEKGPRNTRYYSVGSVEGNVIIDPDYAYAICVKY</sequence>
<keyword evidence="1" id="KW-0472">Membrane</keyword>
<accession>A0ABR7QZH6</accession>
<evidence type="ECO:0000256" key="1">
    <source>
        <dbReference type="SAM" id="Phobius"/>
    </source>
</evidence>
<keyword evidence="3" id="KW-1185">Reference proteome</keyword>
<evidence type="ECO:0000313" key="3">
    <source>
        <dbReference type="Proteomes" id="UP000651208"/>
    </source>
</evidence>
<keyword evidence="1" id="KW-0812">Transmembrane</keyword>
<feature type="transmembrane region" description="Helical" evidence="1">
    <location>
        <begin position="25"/>
        <end position="47"/>
    </location>
</feature>
<keyword evidence="1" id="KW-1133">Transmembrane helix</keyword>
<comment type="caution">
    <text evidence="2">The sequence shown here is derived from an EMBL/GenBank/DDBJ whole genome shotgun (WGS) entry which is preliminary data.</text>
</comment>
<dbReference type="Proteomes" id="UP000651208">
    <property type="component" value="Unassembled WGS sequence"/>
</dbReference>
<organism evidence="2 3">
    <name type="scientific">Frischella japonica</name>
    <dbReference type="NCBI Taxonomy" id="2741544"/>
    <lineage>
        <taxon>Bacteria</taxon>
        <taxon>Pseudomonadati</taxon>
        <taxon>Pseudomonadota</taxon>
        <taxon>Gammaproteobacteria</taxon>
        <taxon>Orbales</taxon>
        <taxon>Orbaceae</taxon>
        <taxon>Frischella</taxon>
    </lineage>
</organism>
<dbReference type="RefSeq" id="WP_187756062.1">
    <property type="nucleotide sequence ID" value="NZ_JABURY010000019.1"/>
</dbReference>
<reference evidence="2 3" key="1">
    <citation type="submission" date="2020-06" db="EMBL/GenBank/DDBJ databases">
        <title>Frischella cerana isolated from Apis cerana gut homogenate.</title>
        <authorList>
            <person name="Wolter L.A."/>
            <person name="Suenami S."/>
            <person name="Miyazaki R."/>
        </authorList>
    </citation>
    <scope>NUCLEOTIDE SEQUENCE [LARGE SCALE GENOMIC DNA]</scope>
    <source>
        <strain evidence="2 3">Ac13</strain>
    </source>
</reference>
<evidence type="ECO:0000313" key="2">
    <source>
        <dbReference type="EMBL" id="MBC9131619.1"/>
    </source>
</evidence>
<gene>
    <name evidence="2" type="ORF">FcAc13_09920</name>
</gene>